<evidence type="ECO:0000256" key="2">
    <source>
        <dbReference type="ARBA" id="ARBA00023125"/>
    </source>
</evidence>
<gene>
    <name evidence="6" type="ORF">AB0E89_14980</name>
</gene>
<dbReference type="PROSITE" id="PS50977">
    <property type="entry name" value="HTH_TETR_2"/>
    <property type="match status" value="1"/>
</dbReference>
<dbReference type="Pfam" id="PF17754">
    <property type="entry name" value="TetR_C_14"/>
    <property type="match status" value="1"/>
</dbReference>
<dbReference type="SUPFAM" id="SSF46689">
    <property type="entry name" value="Homeodomain-like"/>
    <property type="match status" value="1"/>
</dbReference>
<keyword evidence="1" id="KW-0805">Transcription regulation</keyword>
<dbReference type="PANTHER" id="PTHR30055:SF234">
    <property type="entry name" value="HTH-TYPE TRANSCRIPTIONAL REGULATOR BETI"/>
    <property type="match status" value="1"/>
</dbReference>
<evidence type="ECO:0000256" key="4">
    <source>
        <dbReference type="PROSITE-ProRule" id="PRU00335"/>
    </source>
</evidence>
<keyword evidence="7" id="KW-1185">Reference proteome</keyword>
<dbReference type="Gene3D" id="1.10.357.10">
    <property type="entry name" value="Tetracycline Repressor, domain 2"/>
    <property type="match status" value="1"/>
</dbReference>
<comment type="caution">
    <text evidence="6">The sequence shown here is derived from an EMBL/GenBank/DDBJ whole genome shotgun (WGS) entry which is preliminary data.</text>
</comment>
<evidence type="ECO:0000259" key="5">
    <source>
        <dbReference type="PROSITE" id="PS50977"/>
    </source>
</evidence>
<evidence type="ECO:0000313" key="6">
    <source>
        <dbReference type="EMBL" id="MEU3781868.1"/>
    </source>
</evidence>
<dbReference type="PANTHER" id="PTHR30055">
    <property type="entry name" value="HTH-TYPE TRANSCRIPTIONAL REGULATOR RUTR"/>
    <property type="match status" value="1"/>
</dbReference>
<dbReference type="Gene3D" id="1.10.10.60">
    <property type="entry name" value="Homeodomain-like"/>
    <property type="match status" value="1"/>
</dbReference>
<organism evidence="6 7">
    <name type="scientific">Streptomyces sp. 900129855</name>
    <dbReference type="NCBI Taxonomy" id="3155129"/>
    <lineage>
        <taxon>Bacteria</taxon>
        <taxon>Bacillati</taxon>
        <taxon>Actinomycetota</taxon>
        <taxon>Actinomycetes</taxon>
        <taxon>Kitasatosporales</taxon>
        <taxon>Streptomycetaceae</taxon>
        <taxon>Streptomyces</taxon>
    </lineage>
</organism>
<dbReference type="InterPro" id="IPR041347">
    <property type="entry name" value="MftR_C"/>
</dbReference>
<accession>A0ABV2ZH42</accession>
<dbReference type="InterPro" id="IPR001647">
    <property type="entry name" value="HTH_TetR"/>
</dbReference>
<evidence type="ECO:0000256" key="1">
    <source>
        <dbReference type="ARBA" id="ARBA00023015"/>
    </source>
</evidence>
<proteinExistence type="predicted"/>
<evidence type="ECO:0000313" key="7">
    <source>
        <dbReference type="Proteomes" id="UP001550739"/>
    </source>
</evidence>
<dbReference type="InterPro" id="IPR050109">
    <property type="entry name" value="HTH-type_TetR-like_transc_reg"/>
</dbReference>
<protein>
    <submittedName>
        <fullName evidence="6">TetR/AcrR family transcriptional regulator</fullName>
    </submittedName>
</protein>
<reference evidence="6 7" key="1">
    <citation type="submission" date="2024-06" db="EMBL/GenBank/DDBJ databases">
        <title>The Natural Products Discovery Center: Release of the First 8490 Sequenced Strains for Exploring Actinobacteria Biosynthetic Diversity.</title>
        <authorList>
            <person name="Kalkreuter E."/>
            <person name="Kautsar S.A."/>
            <person name="Yang D."/>
            <person name="Bader C.D."/>
            <person name="Teijaro C.N."/>
            <person name="Fluegel L."/>
            <person name="Davis C.M."/>
            <person name="Simpson J.R."/>
            <person name="Lauterbach L."/>
            <person name="Steele A.D."/>
            <person name="Gui C."/>
            <person name="Meng S."/>
            <person name="Li G."/>
            <person name="Viehrig K."/>
            <person name="Ye F."/>
            <person name="Su P."/>
            <person name="Kiefer A.F."/>
            <person name="Nichols A."/>
            <person name="Cepeda A.J."/>
            <person name="Yan W."/>
            <person name="Fan B."/>
            <person name="Jiang Y."/>
            <person name="Adhikari A."/>
            <person name="Zheng C.-J."/>
            <person name="Schuster L."/>
            <person name="Cowan T.M."/>
            <person name="Smanski M.J."/>
            <person name="Chevrette M.G."/>
            <person name="De Carvalho L.P.S."/>
            <person name="Shen B."/>
        </authorList>
    </citation>
    <scope>NUCLEOTIDE SEQUENCE [LARGE SCALE GENOMIC DNA]</scope>
    <source>
        <strain evidence="6 7">NPDC033843</strain>
    </source>
</reference>
<evidence type="ECO:0000256" key="3">
    <source>
        <dbReference type="ARBA" id="ARBA00023163"/>
    </source>
</evidence>
<dbReference type="RefSeq" id="WP_361702568.1">
    <property type="nucleotide sequence ID" value="NZ_JBEZVE010000007.1"/>
</dbReference>
<dbReference type="Proteomes" id="UP001550739">
    <property type="component" value="Unassembled WGS sequence"/>
</dbReference>
<feature type="domain" description="HTH tetR-type" evidence="5">
    <location>
        <begin position="16"/>
        <end position="76"/>
    </location>
</feature>
<dbReference type="PRINTS" id="PR00455">
    <property type="entry name" value="HTHTETR"/>
</dbReference>
<sequence>MTTEKTRPGLRERTRQAVRREITEAANALFIERGYEATTIDDIAAAVGMSKRSVFRYFPTKEDLVVGKVEYLAEEMLQGLRARPAGEPVWQSLRALFDLLVPHVDDLDKDSVAAPIQRVIFNTPNLLGSYLEKQQQMQEVVVAALSERAAEAGTPCPAEDPTLRAITAAAFGCLVAAQQAWLESGSSGTFADALDKAMAAVAPQVRA</sequence>
<keyword evidence="3" id="KW-0804">Transcription</keyword>
<keyword evidence="2 4" id="KW-0238">DNA-binding</keyword>
<name>A0ABV2ZH42_9ACTN</name>
<dbReference type="EMBL" id="JBEZVE010000007">
    <property type="protein sequence ID" value="MEU3781868.1"/>
    <property type="molecule type" value="Genomic_DNA"/>
</dbReference>
<dbReference type="Pfam" id="PF00440">
    <property type="entry name" value="TetR_N"/>
    <property type="match status" value="1"/>
</dbReference>
<dbReference type="InterPro" id="IPR009057">
    <property type="entry name" value="Homeodomain-like_sf"/>
</dbReference>
<feature type="DNA-binding region" description="H-T-H motif" evidence="4">
    <location>
        <begin position="39"/>
        <end position="58"/>
    </location>
</feature>